<sequence length="94" mass="10079">MSISQDIAETVGLQAVAWLAADDELLPVFMGSTGAGEDSFRANLSDPDFQGAVLDFLLMDDAWVRRFCDDTGLDYSLPMAARQALPGGGAVHWT</sequence>
<keyword evidence="2" id="KW-1185">Reference proteome</keyword>
<dbReference type="Pfam" id="PF12096">
    <property type="entry name" value="DUF3572"/>
    <property type="match status" value="1"/>
</dbReference>
<organism evidence="1 2">
    <name type="scientific">Roseivivax isoporae LMG 25204</name>
    <dbReference type="NCBI Taxonomy" id="1449351"/>
    <lineage>
        <taxon>Bacteria</taxon>
        <taxon>Pseudomonadati</taxon>
        <taxon>Pseudomonadota</taxon>
        <taxon>Alphaproteobacteria</taxon>
        <taxon>Rhodobacterales</taxon>
        <taxon>Roseobacteraceae</taxon>
        <taxon>Roseivivax</taxon>
    </lineage>
</organism>
<protein>
    <recommendedName>
        <fullName evidence="3">DUF3572 domain-containing protein</fullName>
    </recommendedName>
</protein>
<gene>
    <name evidence="1" type="ORF">RISW2_06675</name>
</gene>
<accession>X7F623</accession>
<dbReference type="OrthoDB" id="7356934at2"/>
<dbReference type="EMBL" id="JAME01000019">
    <property type="protein sequence ID" value="ETX28377.1"/>
    <property type="molecule type" value="Genomic_DNA"/>
</dbReference>
<dbReference type="STRING" id="1449351.RISW2_06675"/>
<dbReference type="InterPro" id="IPR021955">
    <property type="entry name" value="DUF3572"/>
</dbReference>
<evidence type="ECO:0000313" key="1">
    <source>
        <dbReference type="EMBL" id="ETX28377.1"/>
    </source>
</evidence>
<dbReference type="Proteomes" id="UP000023430">
    <property type="component" value="Unassembled WGS sequence"/>
</dbReference>
<comment type="caution">
    <text evidence="1">The sequence shown here is derived from an EMBL/GenBank/DDBJ whole genome shotgun (WGS) entry which is preliminary data.</text>
</comment>
<reference evidence="1 2" key="1">
    <citation type="submission" date="2014-01" db="EMBL/GenBank/DDBJ databases">
        <title>Roseivivax isoporae LMG 25204 Genome Sequencing.</title>
        <authorList>
            <person name="Lai Q."/>
            <person name="Li G."/>
            <person name="Shao Z."/>
        </authorList>
    </citation>
    <scope>NUCLEOTIDE SEQUENCE [LARGE SCALE GENOMIC DNA]</scope>
    <source>
        <strain evidence="1 2">LMG 25204</strain>
    </source>
</reference>
<dbReference type="PATRIC" id="fig|1449351.3.peg.2624"/>
<dbReference type="RefSeq" id="WP_043771889.1">
    <property type="nucleotide sequence ID" value="NZ_JAME01000019.1"/>
</dbReference>
<name>X7F623_9RHOB</name>
<evidence type="ECO:0000313" key="2">
    <source>
        <dbReference type="Proteomes" id="UP000023430"/>
    </source>
</evidence>
<dbReference type="AlphaFoldDB" id="X7F623"/>
<evidence type="ECO:0008006" key="3">
    <source>
        <dbReference type="Google" id="ProtNLM"/>
    </source>
</evidence>
<proteinExistence type="predicted"/>
<dbReference type="eggNOG" id="ENOG5032S6E">
    <property type="taxonomic scope" value="Bacteria"/>
</dbReference>